<evidence type="ECO:0000313" key="2">
    <source>
        <dbReference type="EMBL" id="MBI9114849.1"/>
    </source>
</evidence>
<reference evidence="2" key="1">
    <citation type="submission" date="2020-12" db="EMBL/GenBank/DDBJ databases">
        <title>Sanguibacter suaedae sp. nov., isolated from Suaeda aralocaspica.</title>
        <authorList>
            <person name="Ma Q."/>
        </authorList>
    </citation>
    <scope>NUCLEOTIDE SEQUENCE</scope>
    <source>
        <strain evidence="2">YZGR15</strain>
    </source>
</reference>
<dbReference type="Pfam" id="PF05258">
    <property type="entry name" value="DciA"/>
    <property type="match status" value="1"/>
</dbReference>
<proteinExistence type="predicted"/>
<gene>
    <name evidence="2" type="ORF">JAV76_07460</name>
</gene>
<organism evidence="2 3">
    <name type="scientific">Sanguibacter suaedae</name>
    <dbReference type="NCBI Taxonomy" id="2795737"/>
    <lineage>
        <taxon>Bacteria</taxon>
        <taxon>Bacillati</taxon>
        <taxon>Actinomycetota</taxon>
        <taxon>Actinomycetes</taxon>
        <taxon>Micrococcales</taxon>
        <taxon>Sanguibacteraceae</taxon>
        <taxon>Sanguibacter</taxon>
    </lineage>
</organism>
<name>A0A934IDC3_9MICO</name>
<dbReference type="Proteomes" id="UP000602087">
    <property type="component" value="Unassembled WGS sequence"/>
</dbReference>
<dbReference type="AlphaFoldDB" id="A0A934IDC3"/>
<feature type="region of interest" description="Disordered" evidence="1">
    <location>
        <begin position="26"/>
        <end position="51"/>
    </location>
</feature>
<dbReference type="EMBL" id="JAEINH010000005">
    <property type="protein sequence ID" value="MBI9114849.1"/>
    <property type="molecule type" value="Genomic_DNA"/>
</dbReference>
<accession>A0A934IDC3</accession>
<dbReference type="InterPro" id="IPR007922">
    <property type="entry name" value="DciA-like"/>
</dbReference>
<evidence type="ECO:0000313" key="3">
    <source>
        <dbReference type="Proteomes" id="UP000602087"/>
    </source>
</evidence>
<comment type="caution">
    <text evidence="2">The sequence shown here is derived from an EMBL/GenBank/DDBJ whole genome shotgun (WGS) entry which is preliminary data.</text>
</comment>
<sequence>MVDLTPPAEVAREALNRARAAARAKGLYPGKQQRRILAEPPRTGPGRDGRDPKLFAETLAALLRQRGWVQEVSVGGVIGRWREVVGDDIADHCTPETFEDHVLVVRADSTAWATQIRLLVPRLLDLMATEVGVDVVQTITVLGPAGTGFKQGRRSVKGRGARDTYG</sequence>
<dbReference type="PANTHER" id="PTHR36456">
    <property type="entry name" value="UPF0232 PROTEIN SCO3875"/>
    <property type="match status" value="1"/>
</dbReference>
<protein>
    <submittedName>
        <fullName evidence="2">DUF721 domain-containing protein</fullName>
    </submittedName>
</protein>
<dbReference type="PANTHER" id="PTHR36456:SF1">
    <property type="entry name" value="UPF0232 PROTEIN SCO3875"/>
    <property type="match status" value="1"/>
</dbReference>
<evidence type="ECO:0000256" key="1">
    <source>
        <dbReference type="SAM" id="MobiDB-lite"/>
    </source>
</evidence>
<keyword evidence="3" id="KW-1185">Reference proteome</keyword>